<evidence type="ECO:0000259" key="1">
    <source>
        <dbReference type="Pfam" id="PF00078"/>
    </source>
</evidence>
<dbReference type="GeneID" id="117214898"/>
<evidence type="ECO:0000313" key="2">
    <source>
        <dbReference type="Proteomes" id="UP000515164"/>
    </source>
</evidence>
<dbReference type="KEGG" id="bbif:117214898"/>
<name>A0A6P8MTK7_9HYME</name>
<dbReference type="AlphaFoldDB" id="A0A6P8MTK7"/>
<accession>A0A6P8MTK7</accession>
<reference evidence="3" key="1">
    <citation type="submission" date="2025-08" db="UniProtKB">
        <authorList>
            <consortium name="RefSeq"/>
        </authorList>
    </citation>
    <scope>IDENTIFICATION</scope>
    <source>
        <tissue evidence="3">Muscle</tissue>
    </source>
</reference>
<dbReference type="PANTHER" id="PTHR19446">
    <property type="entry name" value="REVERSE TRANSCRIPTASES"/>
    <property type="match status" value="1"/>
</dbReference>
<dbReference type="InterPro" id="IPR000477">
    <property type="entry name" value="RT_dom"/>
</dbReference>
<proteinExistence type="predicted"/>
<dbReference type="GO" id="GO:0071897">
    <property type="term" value="P:DNA biosynthetic process"/>
    <property type="evidence" value="ECO:0007669"/>
    <property type="project" value="UniProtKB-ARBA"/>
</dbReference>
<keyword evidence="2" id="KW-1185">Reference proteome</keyword>
<evidence type="ECO:0000313" key="3">
    <source>
        <dbReference type="RefSeq" id="XP_033317161.1"/>
    </source>
</evidence>
<dbReference type="RefSeq" id="XP_033317161.1">
    <property type="nucleotide sequence ID" value="XM_033461270.1"/>
</dbReference>
<sequence length="444" mass="50639">MAQMDELRAAVGRLNVNKAVVTDGVPGTVFKWIFEHRAHDLPDRVNSIYETGRVPVKWNVARLILLKKSGKDPRLASSYRPISILPAMSKVWEYTFKSAIEKKPGMDPFHRNQFVFRKGKSTIDAIMQVCNFADSCRMKGIVCAMICIDVKNAFNSLRWEIILKGAKLRKLPYNLTRVLANYLKDRFVVLDNLSGLIVKQIFAGVPQCPYNVMSALKIHNSQQTLTGEVLNTREMVKYLGIVLDSNRNYFDHFDAVSNRADEIVGAIRGLLPNVNGPSDACRKLYRQGKECSDKYLSGLQDSFACRVVRVDRDYAHSYQGSVSGKNLREETVDEWRREWTRSNTNNWTRRLIEDAAIFRKRKRSIDHYTMQLLIGHGIFNTYRVRMNKETADKCSDCDACPDDAEHALLRSPSWADQCTTLENVVSDTFTINNIIVLVSADDHT</sequence>
<feature type="domain" description="Reverse transcriptase" evidence="1">
    <location>
        <begin position="70"/>
        <end position="207"/>
    </location>
</feature>
<organism evidence="2 3">
    <name type="scientific">Bombus bifarius</name>
    <dbReference type="NCBI Taxonomy" id="103933"/>
    <lineage>
        <taxon>Eukaryota</taxon>
        <taxon>Metazoa</taxon>
        <taxon>Ecdysozoa</taxon>
        <taxon>Arthropoda</taxon>
        <taxon>Hexapoda</taxon>
        <taxon>Insecta</taxon>
        <taxon>Pterygota</taxon>
        <taxon>Neoptera</taxon>
        <taxon>Endopterygota</taxon>
        <taxon>Hymenoptera</taxon>
        <taxon>Apocrita</taxon>
        <taxon>Aculeata</taxon>
        <taxon>Apoidea</taxon>
        <taxon>Anthophila</taxon>
        <taxon>Apidae</taxon>
        <taxon>Bombus</taxon>
        <taxon>Pyrobombus</taxon>
    </lineage>
</organism>
<dbReference type="Proteomes" id="UP000515164">
    <property type="component" value="Unplaced"/>
</dbReference>
<dbReference type="Pfam" id="PF00078">
    <property type="entry name" value="RVT_1"/>
    <property type="match status" value="1"/>
</dbReference>
<protein>
    <submittedName>
        <fullName evidence="3">Uncharacterized protein LOC117214898</fullName>
    </submittedName>
</protein>
<dbReference type="InterPro" id="IPR043502">
    <property type="entry name" value="DNA/RNA_pol_sf"/>
</dbReference>
<gene>
    <name evidence="3" type="primary">LOC117214898</name>
</gene>
<dbReference type="SUPFAM" id="SSF56672">
    <property type="entry name" value="DNA/RNA polymerases"/>
    <property type="match status" value="1"/>
</dbReference>